<comment type="pathway">
    <text evidence="4 12">Purine metabolism; AMP biosynthesis via salvage pathway; AMP from adenine: step 1/1.</text>
</comment>
<comment type="subcellular location">
    <subcellularLocation>
        <location evidence="3 12">Cytoplasm</location>
    </subcellularLocation>
</comment>
<evidence type="ECO:0000256" key="2">
    <source>
        <dbReference type="ARBA" id="ARBA00003968"/>
    </source>
</evidence>
<dbReference type="FunFam" id="3.40.50.2020:FF:000004">
    <property type="entry name" value="Adenine phosphoribosyltransferase"/>
    <property type="match status" value="1"/>
</dbReference>
<dbReference type="HAMAP" id="MF_00004">
    <property type="entry name" value="Aden_phosphoribosyltr"/>
    <property type="match status" value="1"/>
</dbReference>
<dbReference type="EMBL" id="SKBU01000015">
    <property type="protein sequence ID" value="TCJ16615.1"/>
    <property type="molecule type" value="Genomic_DNA"/>
</dbReference>
<evidence type="ECO:0000259" key="13">
    <source>
        <dbReference type="Pfam" id="PF00156"/>
    </source>
</evidence>
<name>A0A4R1BH60_9ACTN</name>
<evidence type="ECO:0000256" key="3">
    <source>
        <dbReference type="ARBA" id="ARBA00004496"/>
    </source>
</evidence>
<keyword evidence="15" id="KW-1185">Reference proteome</keyword>
<dbReference type="NCBIfam" id="TIGR01090">
    <property type="entry name" value="apt"/>
    <property type="match status" value="1"/>
</dbReference>
<dbReference type="EC" id="2.4.2.7" evidence="7 12"/>
<comment type="similarity">
    <text evidence="5 12">Belongs to the purine/pyrimidine phosphoribosyltransferase family.</text>
</comment>
<accession>A0A4R1BH60</accession>
<dbReference type="GO" id="GO:0016208">
    <property type="term" value="F:AMP binding"/>
    <property type="evidence" value="ECO:0007669"/>
    <property type="project" value="TreeGrafter"/>
</dbReference>
<evidence type="ECO:0000256" key="5">
    <source>
        <dbReference type="ARBA" id="ARBA00008391"/>
    </source>
</evidence>
<reference evidence="14 15" key="1">
    <citation type="submission" date="2019-03" db="EMBL/GenBank/DDBJ databases">
        <title>Whole genome sequence of a novel Rubrobacter taiwanensis strain, isolated from Yellowstone National Park.</title>
        <authorList>
            <person name="Freed S."/>
            <person name="Ramaley R.F."/>
            <person name="Kyndt J.A."/>
        </authorList>
    </citation>
    <scope>NUCLEOTIDE SEQUENCE [LARGE SCALE GENOMIC DNA]</scope>
    <source>
        <strain evidence="14 15">Yellowstone</strain>
    </source>
</reference>
<dbReference type="GO" id="GO:0005737">
    <property type="term" value="C:cytoplasm"/>
    <property type="evidence" value="ECO:0007669"/>
    <property type="project" value="UniProtKB-SubCell"/>
</dbReference>
<dbReference type="GO" id="GO:0003999">
    <property type="term" value="F:adenine phosphoribosyltransferase activity"/>
    <property type="evidence" value="ECO:0007669"/>
    <property type="project" value="UniProtKB-UniRule"/>
</dbReference>
<dbReference type="NCBIfam" id="NF002636">
    <property type="entry name" value="PRK02304.1-5"/>
    <property type="match status" value="1"/>
</dbReference>
<keyword evidence="8 12" id="KW-0963">Cytoplasm</keyword>
<evidence type="ECO:0000256" key="4">
    <source>
        <dbReference type="ARBA" id="ARBA00004659"/>
    </source>
</evidence>
<evidence type="ECO:0000256" key="8">
    <source>
        <dbReference type="ARBA" id="ARBA00022490"/>
    </source>
</evidence>
<evidence type="ECO:0000256" key="12">
    <source>
        <dbReference type="HAMAP-Rule" id="MF_00004"/>
    </source>
</evidence>
<dbReference type="RefSeq" id="WP_132690629.1">
    <property type="nucleotide sequence ID" value="NZ_SKBU01000015.1"/>
</dbReference>
<dbReference type="GO" id="GO:0006166">
    <property type="term" value="P:purine ribonucleoside salvage"/>
    <property type="evidence" value="ECO:0007669"/>
    <property type="project" value="UniProtKB-UniRule"/>
</dbReference>
<evidence type="ECO:0000256" key="6">
    <source>
        <dbReference type="ARBA" id="ARBA00011738"/>
    </source>
</evidence>
<sequence>MNAAEIRSYIREVPDFPRPGVSFKDITPLIEDGSAFHAAVDLLARATDDLDYERILSAEARGFVFGTALAYRSRKGLILARKPNKLPRETVAATYQLEYGEDALHIHADSVTPGTRVLVVDDLLATGGTARAMCQLVENAGGKVAGVAVLIELAFLNGRKTLEPYHVVSILSYDAGE</sequence>
<keyword evidence="9 12" id="KW-0328">Glycosyltransferase</keyword>
<dbReference type="GO" id="GO:0044209">
    <property type="term" value="P:AMP salvage"/>
    <property type="evidence" value="ECO:0007669"/>
    <property type="project" value="UniProtKB-UniRule"/>
</dbReference>
<keyword evidence="11 12" id="KW-0660">Purine salvage</keyword>
<protein>
    <recommendedName>
        <fullName evidence="7 12">Adenine phosphoribosyltransferase</fullName>
        <shortName evidence="12">APRT</shortName>
        <ecNumber evidence="7 12">2.4.2.7</ecNumber>
    </recommendedName>
</protein>
<dbReference type="Proteomes" id="UP000295244">
    <property type="component" value="Unassembled WGS sequence"/>
</dbReference>
<evidence type="ECO:0000256" key="9">
    <source>
        <dbReference type="ARBA" id="ARBA00022676"/>
    </source>
</evidence>
<dbReference type="OrthoDB" id="9803963at2"/>
<dbReference type="InterPro" id="IPR050054">
    <property type="entry name" value="UPRTase/APRTase"/>
</dbReference>
<proteinExistence type="inferred from homology"/>
<dbReference type="PANTHER" id="PTHR32315">
    <property type="entry name" value="ADENINE PHOSPHORIBOSYLTRANSFERASE"/>
    <property type="match status" value="1"/>
</dbReference>
<dbReference type="AlphaFoldDB" id="A0A4R1BH60"/>
<comment type="caution">
    <text evidence="14">The sequence shown here is derived from an EMBL/GenBank/DDBJ whole genome shotgun (WGS) entry which is preliminary data.</text>
</comment>
<dbReference type="InterPro" id="IPR005764">
    <property type="entry name" value="Ade_phspho_trans"/>
</dbReference>
<evidence type="ECO:0000256" key="11">
    <source>
        <dbReference type="ARBA" id="ARBA00022726"/>
    </source>
</evidence>
<dbReference type="Pfam" id="PF00156">
    <property type="entry name" value="Pribosyltran"/>
    <property type="match status" value="1"/>
</dbReference>
<dbReference type="PANTHER" id="PTHR32315:SF3">
    <property type="entry name" value="ADENINE PHOSPHORIBOSYLTRANSFERASE"/>
    <property type="match status" value="1"/>
</dbReference>
<comment type="catalytic activity">
    <reaction evidence="1 12">
        <text>AMP + diphosphate = 5-phospho-alpha-D-ribose 1-diphosphate + adenine</text>
        <dbReference type="Rhea" id="RHEA:16609"/>
        <dbReference type="ChEBI" id="CHEBI:16708"/>
        <dbReference type="ChEBI" id="CHEBI:33019"/>
        <dbReference type="ChEBI" id="CHEBI:58017"/>
        <dbReference type="ChEBI" id="CHEBI:456215"/>
        <dbReference type="EC" id="2.4.2.7"/>
    </reaction>
</comment>
<comment type="function">
    <text evidence="2 12">Catalyzes a salvage reaction resulting in the formation of AMP, that is energically less costly than de novo synthesis.</text>
</comment>
<evidence type="ECO:0000313" key="15">
    <source>
        <dbReference type="Proteomes" id="UP000295244"/>
    </source>
</evidence>
<feature type="domain" description="Phosphoribosyltransferase" evidence="13">
    <location>
        <begin position="55"/>
        <end position="167"/>
    </location>
</feature>
<evidence type="ECO:0000256" key="7">
    <source>
        <dbReference type="ARBA" id="ARBA00011893"/>
    </source>
</evidence>
<dbReference type="CDD" id="cd06223">
    <property type="entry name" value="PRTases_typeI"/>
    <property type="match status" value="1"/>
</dbReference>
<dbReference type="InterPro" id="IPR029057">
    <property type="entry name" value="PRTase-like"/>
</dbReference>
<dbReference type="NCBIfam" id="NF002634">
    <property type="entry name" value="PRK02304.1-3"/>
    <property type="match status" value="1"/>
</dbReference>
<comment type="subunit">
    <text evidence="6 12">Homodimer.</text>
</comment>
<evidence type="ECO:0000256" key="10">
    <source>
        <dbReference type="ARBA" id="ARBA00022679"/>
    </source>
</evidence>
<dbReference type="GO" id="GO:0006168">
    <property type="term" value="P:adenine salvage"/>
    <property type="evidence" value="ECO:0007669"/>
    <property type="project" value="InterPro"/>
</dbReference>
<gene>
    <name evidence="12" type="primary">apt</name>
    <name evidence="14" type="ORF">E0L93_07675</name>
</gene>
<evidence type="ECO:0000313" key="14">
    <source>
        <dbReference type="EMBL" id="TCJ16615.1"/>
    </source>
</evidence>
<dbReference type="GO" id="GO:0002055">
    <property type="term" value="F:adenine binding"/>
    <property type="evidence" value="ECO:0007669"/>
    <property type="project" value="TreeGrafter"/>
</dbReference>
<keyword evidence="10 12" id="KW-0808">Transferase</keyword>
<organism evidence="14 15">
    <name type="scientific">Rubrobacter taiwanensis</name>
    <dbReference type="NCBI Taxonomy" id="185139"/>
    <lineage>
        <taxon>Bacteria</taxon>
        <taxon>Bacillati</taxon>
        <taxon>Actinomycetota</taxon>
        <taxon>Rubrobacteria</taxon>
        <taxon>Rubrobacterales</taxon>
        <taxon>Rubrobacteraceae</taxon>
        <taxon>Rubrobacter</taxon>
    </lineage>
</organism>
<dbReference type="UniPathway" id="UPA00588">
    <property type="reaction ID" value="UER00646"/>
</dbReference>
<dbReference type="SUPFAM" id="SSF53271">
    <property type="entry name" value="PRTase-like"/>
    <property type="match status" value="1"/>
</dbReference>
<dbReference type="InterPro" id="IPR000836">
    <property type="entry name" value="PRTase_dom"/>
</dbReference>
<evidence type="ECO:0000256" key="1">
    <source>
        <dbReference type="ARBA" id="ARBA00000868"/>
    </source>
</evidence>
<dbReference type="Gene3D" id="3.40.50.2020">
    <property type="match status" value="1"/>
</dbReference>